<dbReference type="HAMAP" id="MF_00061">
    <property type="entry name" value="IspE"/>
    <property type="match status" value="1"/>
</dbReference>
<evidence type="ECO:0000313" key="15">
    <source>
        <dbReference type="Proteomes" id="UP000825008"/>
    </source>
</evidence>
<dbReference type="NCBIfam" id="NF002870">
    <property type="entry name" value="PRK03188.1"/>
    <property type="match status" value="1"/>
</dbReference>
<keyword evidence="5 9" id="KW-0547">Nucleotide-binding</keyword>
<reference evidence="13" key="2">
    <citation type="submission" date="2021-08" db="EMBL/GenBank/DDBJ databases">
        <title>Whole genome sequencing of non-tuberculosis mycobacteria type-strains.</title>
        <authorList>
            <person name="Igarashi Y."/>
            <person name="Osugi A."/>
            <person name="Mitarai S."/>
        </authorList>
    </citation>
    <scope>NUCLEOTIDE SEQUENCE</scope>
    <source>
        <strain evidence="13">JCM 30995</strain>
    </source>
</reference>
<reference evidence="12 14" key="1">
    <citation type="submission" date="2015-05" db="EMBL/GenBank/DDBJ databases">
        <title>Genome sequence of Mycobacterium heraklionense Davo strain.</title>
        <authorList>
            <person name="Greninger A.L."/>
            <person name="Cunningham G."/>
            <person name="Miller S."/>
        </authorList>
    </citation>
    <scope>NUCLEOTIDE SEQUENCE [LARGE SCALE GENOMIC DNA]</scope>
    <source>
        <strain evidence="12 14">Davo</strain>
    </source>
</reference>
<dbReference type="Proteomes" id="UP000036464">
    <property type="component" value="Unassembled WGS sequence"/>
</dbReference>
<dbReference type="InterPro" id="IPR006204">
    <property type="entry name" value="GHMP_kinase_N_dom"/>
</dbReference>
<organism evidence="13 15">
    <name type="scientific">Mycolicibacter heraklionensis</name>
    <dbReference type="NCBI Taxonomy" id="512402"/>
    <lineage>
        <taxon>Bacteria</taxon>
        <taxon>Bacillati</taxon>
        <taxon>Actinomycetota</taxon>
        <taxon>Actinomycetes</taxon>
        <taxon>Mycobacteriales</taxon>
        <taxon>Mycobacteriaceae</taxon>
        <taxon>Mycolicibacter</taxon>
    </lineage>
</organism>
<comment type="function">
    <text evidence="9">Catalyzes the phosphorylation of the position 2 hydroxy group of 4-diphosphocytidyl-2C-methyl-D-erythritol.</text>
</comment>
<dbReference type="GO" id="GO:0050515">
    <property type="term" value="F:4-(cytidine 5'-diphospho)-2-C-methyl-D-erythritol kinase activity"/>
    <property type="evidence" value="ECO:0007669"/>
    <property type="project" value="UniProtKB-UniRule"/>
</dbReference>
<proteinExistence type="inferred from homology"/>
<evidence type="ECO:0000256" key="1">
    <source>
        <dbReference type="ARBA" id="ARBA00009684"/>
    </source>
</evidence>
<evidence type="ECO:0000256" key="5">
    <source>
        <dbReference type="ARBA" id="ARBA00022741"/>
    </source>
</evidence>
<dbReference type="PIRSF" id="PIRSF010376">
    <property type="entry name" value="IspE"/>
    <property type="match status" value="1"/>
</dbReference>
<keyword evidence="7 9" id="KW-0067">ATP-binding</keyword>
<sequence>MTASDGNTATDWSPTGSVTVRVPGKLNLYLAVGDRRDDGYHELTTVFHAVSLVDEVTVRDADVLSLRVSGEGADVLPTDERNLAWQAAELMAEYVGRAPDVAISIDKSIPVAGGMAGGSADAAAVLVGMNVLWELGVPRRDLHSLAARLGSDVPFALHGGTALGTGRGEELATVLTRETFHWVLAFADRGLSTPAVFAELDRLRDTGRKLPESGEPEPVLAALAAGDPQRLAGLLGNDLQAAAVSLNPGLRRTLRAGVEAGALAGVVSGSGPTCAFLCLSAQSAADVAVELSALGAGRAVRVASGPVYGARVVPSSVSGA</sequence>
<gene>
    <name evidence="9" type="primary">ispE</name>
    <name evidence="12" type="ORF">ABW16_01475</name>
    <name evidence="13" type="ORF">K3U94_05315</name>
</gene>
<keyword evidence="9" id="KW-0414">Isoprene biosynthesis</keyword>
<dbReference type="PANTHER" id="PTHR43527">
    <property type="entry name" value="4-DIPHOSPHOCYTIDYL-2-C-METHYL-D-ERYTHRITOL KINASE, CHLOROPLASTIC"/>
    <property type="match status" value="1"/>
</dbReference>
<evidence type="ECO:0000256" key="4">
    <source>
        <dbReference type="ARBA" id="ARBA00022679"/>
    </source>
</evidence>
<dbReference type="InterPro" id="IPR036554">
    <property type="entry name" value="GHMP_kinase_C_sf"/>
</dbReference>
<keyword evidence="4 9" id="KW-0808">Transferase</keyword>
<keyword evidence="14" id="KW-1185">Reference proteome</keyword>
<evidence type="ECO:0000256" key="8">
    <source>
        <dbReference type="ARBA" id="ARBA00032554"/>
    </source>
</evidence>
<dbReference type="KEGG" id="mher:K3U94_05315"/>
<dbReference type="AlphaFoldDB" id="A0A9X7WI56"/>
<name>A0A9X7WI56_9MYCO</name>
<feature type="active site" evidence="9">
    <location>
        <position position="25"/>
    </location>
</feature>
<comment type="similarity">
    <text evidence="1 9">Belongs to the GHMP kinase family. IspE subfamily.</text>
</comment>
<dbReference type="PANTHER" id="PTHR43527:SF2">
    <property type="entry name" value="4-DIPHOSPHOCYTIDYL-2-C-METHYL-D-ERYTHRITOL KINASE, CHLOROPLASTIC"/>
    <property type="match status" value="1"/>
</dbReference>
<evidence type="ECO:0000256" key="2">
    <source>
        <dbReference type="ARBA" id="ARBA00012052"/>
    </source>
</evidence>
<comment type="pathway">
    <text evidence="9">Isoprenoid biosynthesis; isopentenyl diphosphate biosynthesis via DXP pathway; isopentenyl diphosphate from 1-deoxy-D-xylulose 5-phosphate: step 3/6.</text>
</comment>
<dbReference type="Pfam" id="PF00288">
    <property type="entry name" value="GHMP_kinases_N"/>
    <property type="match status" value="1"/>
</dbReference>
<feature type="domain" description="GHMP kinase C-terminal" evidence="11">
    <location>
        <begin position="220"/>
        <end position="295"/>
    </location>
</feature>
<evidence type="ECO:0000256" key="3">
    <source>
        <dbReference type="ARBA" id="ARBA00017473"/>
    </source>
</evidence>
<evidence type="ECO:0000259" key="10">
    <source>
        <dbReference type="Pfam" id="PF00288"/>
    </source>
</evidence>
<dbReference type="EC" id="2.7.1.148" evidence="2 9"/>
<evidence type="ECO:0000256" key="7">
    <source>
        <dbReference type="ARBA" id="ARBA00022840"/>
    </source>
</evidence>
<evidence type="ECO:0000256" key="6">
    <source>
        <dbReference type="ARBA" id="ARBA00022777"/>
    </source>
</evidence>
<evidence type="ECO:0000256" key="9">
    <source>
        <dbReference type="HAMAP-Rule" id="MF_00061"/>
    </source>
</evidence>
<evidence type="ECO:0000259" key="11">
    <source>
        <dbReference type="Pfam" id="PF08544"/>
    </source>
</evidence>
<dbReference type="RefSeq" id="WP_047317328.1">
    <property type="nucleotide sequence ID" value="NZ_CP080997.1"/>
</dbReference>
<dbReference type="GO" id="GO:0019288">
    <property type="term" value="P:isopentenyl diphosphate biosynthetic process, methylerythritol 4-phosphate pathway"/>
    <property type="evidence" value="ECO:0007669"/>
    <property type="project" value="UniProtKB-UniRule"/>
</dbReference>
<dbReference type="Gene3D" id="3.30.70.890">
    <property type="entry name" value="GHMP kinase, C-terminal domain"/>
    <property type="match status" value="1"/>
</dbReference>
<dbReference type="EMBL" id="CP080997">
    <property type="protein sequence ID" value="QZA08711.1"/>
    <property type="molecule type" value="Genomic_DNA"/>
</dbReference>
<feature type="domain" description="GHMP kinase N-terminal" evidence="10">
    <location>
        <begin position="82"/>
        <end position="160"/>
    </location>
</feature>
<dbReference type="GO" id="GO:0016114">
    <property type="term" value="P:terpenoid biosynthetic process"/>
    <property type="evidence" value="ECO:0007669"/>
    <property type="project" value="UniProtKB-UniRule"/>
</dbReference>
<dbReference type="Pfam" id="PF08544">
    <property type="entry name" value="GHMP_kinases_C"/>
    <property type="match status" value="1"/>
</dbReference>
<dbReference type="SUPFAM" id="SSF54211">
    <property type="entry name" value="Ribosomal protein S5 domain 2-like"/>
    <property type="match status" value="1"/>
</dbReference>
<evidence type="ECO:0000313" key="14">
    <source>
        <dbReference type="Proteomes" id="UP000036464"/>
    </source>
</evidence>
<dbReference type="Gene3D" id="3.30.230.10">
    <property type="match status" value="1"/>
</dbReference>
<dbReference type="EMBL" id="LDPO01000001">
    <property type="protein sequence ID" value="KLO31543.1"/>
    <property type="molecule type" value="Genomic_DNA"/>
</dbReference>
<dbReference type="SUPFAM" id="SSF55060">
    <property type="entry name" value="GHMP Kinase, C-terminal domain"/>
    <property type="match status" value="1"/>
</dbReference>
<dbReference type="InterPro" id="IPR020568">
    <property type="entry name" value="Ribosomal_Su5_D2-typ_SF"/>
</dbReference>
<evidence type="ECO:0000313" key="13">
    <source>
        <dbReference type="EMBL" id="QZA08711.1"/>
    </source>
</evidence>
<protein>
    <recommendedName>
        <fullName evidence="3 9">4-diphosphocytidyl-2-C-methyl-D-erythritol kinase</fullName>
        <shortName evidence="9">CMK</shortName>
        <ecNumber evidence="2 9">2.7.1.148</ecNumber>
    </recommendedName>
    <alternativeName>
        <fullName evidence="8 9">4-(cytidine-5'-diphospho)-2-C-methyl-D-erythritol kinase</fullName>
    </alternativeName>
</protein>
<dbReference type="NCBIfam" id="TIGR00154">
    <property type="entry name" value="ispE"/>
    <property type="match status" value="1"/>
</dbReference>
<dbReference type="InterPro" id="IPR004424">
    <property type="entry name" value="IspE"/>
</dbReference>
<dbReference type="InterPro" id="IPR014721">
    <property type="entry name" value="Ribsml_uS5_D2-typ_fold_subgr"/>
</dbReference>
<feature type="binding site" evidence="9">
    <location>
        <begin position="110"/>
        <end position="120"/>
    </location>
    <ligand>
        <name>ATP</name>
        <dbReference type="ChEBI" id="CHEBI:30616"/>
    </ligand>
</feature>
<dbReference type="InterPro" id="IPR013750">
    <property type="entry name" value="GHMP_kinase_C_dom"/>
</dbReference>
<accession>A0A9X7WI56</accession>
<keyword evidence="6 9" id="KW-0418">Kinase</keyword>
<dbReference type="Proteomes" id="UP000825008">
    <property type="component" value="Chromosome"/>
</dbReference>
<evidence type="ECO:0000313" key="12">
    <source>
        <dbReference type="EMBL" id="KLO31543.1"/>
    </source>
</evidence>
<comment type="catalytic activity">
    <reaction evidence="9">
        <text>4-CDP-2-C-methyl-D-erythritol + ATP = 4-CDP-2-C-methyl-D-erythritol 2-phosphate + ADP + H(+)</text>
        <dbReference type="Rhea" id="RHEA:18437"/>
        <dbReference type="ChEBI" id="CHEBI:15378"/>
        <dbReference type="ChEBI" id="CHEBI:30616"/>
        <dbReference type="ChEBI" id="CHEBI:57823"/>
        <dbReference type="ChEBI" id="CHEBI:57919"/>
        <dbReference type="ChEBI" id="CHEBI:456216"/>
        <dbReference type="EC" id="2.7.1.148"/>
    </reaction>
</comment>
<dbReference type="GO" id="GO:0005524">
    <property type="term" value="F:ATP binding"/>
    <property type="evidence" value="ECO:0007669"/>
    <property type="project" value="UniProtKB-UniRule"/>
</dbReference>
<feature type="active site" evidence="9">
    <location>
        <position position="152"/>
    </location>
</feature>